<keyword evidence="5 7" id="KW-0238">DNA-binding</keyword>
<dbReference type="AlphaFoldDB" id="A0A0R1S6J3"/>
<evidence type="ECO:0000259" key="8">
    <source>
        <dbReference type="SMART" id="SM00881"/>
    </source>
</evidence>
<dbReference type="NCBIfam" id="NF003994">
    <property type="entry name" value="PRK05472.2-3"/>
    <property type="match status" value="1"/>
</dbReference>
<gene>
    <name evidence="7" type="primary">rex</name>
    <name evidence="9" type="ORF">FC69_GL001330</name>
</gene>
<comment type="similarity">
    <text evidence="7">Belongs to the transcriptional regulatory Rex family.</text>
</comment>
<dbReference type="eggNOG" id="COG2344">
    <property type="taxonomic scope" value="Bacteria"/>
</dbReference>
<dbReference type="STRING" id="1423747.FC69_GL001330"/>
<dbReference type="SUPFAM" id="SSF51735">
    <property type="entry name" value="NAD(P)-binding Rossmann-fold domains"/>
    <property type="match status" value="1"/>
</dbReference>
<dbReference type="Pfam" id="PF02629">
    <property type="entry name" value="CoA_binding"/>
    <property type="match status" value="1"/>
</dbReference>
<evidence type="ECO:0000256" key="5">
    <source>
        <dbReference type="ARBA" id="ARBA00023125"/>
    </source>
</evidence>
<dbReference type="InterPro" id="IPR036388">
    <property type="entry name" value="WH-like_DNA-bd_sf"/>
</dbReference>
<keyword evidence="1 7" id="KW-0963">Cytoplasm</keyword>
<evidence type="ECO:0000256" key="7">
    <source>
        <dbReference type="HAMAP-Rule" id="MF_01131"/>
    </source>
</evidence>
<dbReference type="NCBIfam" id="NF003989">
    <property type="entry name" value="PRK05472.1-3"/>
    <property type="match status" value="1"/>
</dbReference>
<accession>A0A0R1S6J3</accession>
<dbReference type="InterPro" id="IPR009718">
    <property type="entry name" value="Rex_DNA-bd_C_dom"/>
</dbReference>
<dbReference type="NCBIfam" id="NF003996">
    <property type="entry name" value="PRK05472.2-5"/>
    <property type="match status" value="1"/>
</dbReference>
<keyword evidence="4 7" id="KW-0520">NAD</keyword>
<reference evidence="9 10" key="1">
    <citation type="journal article" date="2015" name="Genome Announc.">
        <title>Expanding the biotechnology potential of lactobacilli through comparative genomics of 213 strains and associated genera.</title>
        <authorList>
            <person name="Sun Z."/>
            <person name="Harris H.M."/>
            <person name="McCann A."/>
            <person name="Guo C."/>
            <person name="Argimon S."/>
            <person name="Zhang W."/>
            <person name="Yang X."/>
            <person name="Jeffery I.B."/>
            <person name="Cooney J.C."/>
            <person name="Kagawa T.F."/>
            <person name="Liu W."/>
            <person name="Song Y."/>
            <person name="Salvetti E."/>
            <person name="Wrobel A."/>
            <person name="Rasinkangas P."/>
            <person name="Parkhill J."/>
            <person name="Rea M.C."/>
            <person name="O'Sullivan O."/>
            <person name="Ritari J."/>
            <person name="Douillard F.P."/>
            <person name="Paul Ross R."/>
            <person name="Yang R."/>
            <person name="Briner A.E."/>
            <person name="Felis G.E."/>
            <person name="de Vos W.M."/>
            <person name="Barrangou R."/>
            <person name="Klaenhammer T.R."/>
            <person name="Caufield P.W."/>
            <person name="Cui Y."/>
            <person name="Zhang H."/>
            <person name="O'Toole P.W."/>
        </authorList>
    </citation>
    <scope>NUCLEOTIDE SEQUENCE [LARGE SCALE GENOMIC DNA]</scope>
    <source>
        <strain evidence="9 10">DSM 14340</strain>
    </source>
</reference>
<evidence type="ECO:0000313" key="10">
    <source>
        <dbReference type="Proteomes" id="UP000051264"/>
    </source>
</evidence>
<organism evidence="9 10">
    <name type="scientific">Latilactobacillus fuchuensis DSM 14340 = JCM 11249</name>
    <dbReference type="NCBI Taxonomy" id="1423747"/>
    <lineage>
        <taxon>Bacteria</taxon>
        <taxon>Bacillati</taxon>
        <taxon>Bacillota</taxon>
        <taxon>Bacilli</taxon>
        <taxon>Lactobacillales</taxon>
        <taxon>Lactobacillaceae</taxon>
        <taxon>Latilactobacillus</taxon>
    </lineage>
</organism>
<dbReference type="PANTHER" id="PTHR35786:SF1">
    <property type="entry name" value="REDOX-SENSING TRANSCRIPTIONAL REPRESSOR REX 1"/>
    <property type="match status" value="1"/>
</dbReference>
<comment type="function">
    <text evidence="7">Modulates transcription in response to changes in cellular NADH/NAD(+) redox state.</text>
</comment>
<comment type="caution">
    <text evidence="9">The sequence shown here is derived from an EMBL/GenBank/DDBJ whole genome shotgun (WGS) entry which is preliminary data.</text>
</comment>
<dbReference type="InterPro" id="IPR003781">
    <property type="entry name" value="CoA-bd"/>
</dbReference>
<feature type="binding site" evidence="7">
    <location>
        <begin position="92"/>
        <end position="97"/>
    </location>
    <ligand>
        <name>NAD(+)</name>
        <dbReference type="ChEBI" id="CHEBI:57540"/>
    </ligand>
</feature>
<feature type="DNA-binding region" description="H-T-H motif" evidence="7">
    <location>
        <begin position="18"/>
        <end position="57"/>
    </location>
</feature>
<dbReference type="GO" id="GO:0045892">
    <property type="term" value="P:negative regulation of DNA-templated transcription"/>
    <property type="evidence" value="ECO:0007669"/>
    <property type="project" value="InterPro"/>
</dbReference>
<name>A0A0R1S6J3_9LACO</name>
<dbReference type="GO" id="GO:0051775">
    <property type="term" value="P:response to redox state"/>
    <property type="evidence" value="ECO:0007669"/>
    <property type="project" value="InterPro"/>
</dbReference>
<evidence type="ECO:0000256" key="1">
    <source>
        <dbReference type="ARBA" id="ARBA00022490"/>
    </source>
</evidence>
<dbReference type="InterPro" id="IPR058203">
    <property type="entry name" value="Rex_bacilli-type"/>
</dbReference>
<evidence type="ECO:0000313" key="9">
    <source>
        <dbReference type="EMBL" id="KRL61864.1"/>
    </source>
</evidence>
<dbReference type="NCBIfam" id="NF003995">
    <property type="entry name" value="PRK05472.2-4"/>
    <property type="match status" value="1"/>
</dbReference>
<dbReference type="GO" id="GO:0005737">
    <property type="term" value="C:cytoplasm"/>
    <property type="evidence" value="ECO:0007669"/>
    <property type="project" value="UniProtKB-SubCell"/>
</dbReference>
<dbReference type="Gene3D" id="1.10.10.10">
    <property type="entry name" value="Winged helix-like DNA-binding domain superfamily/Winged helix DNA-binding domain"/>
    <property type="match status" value="1"/>
</dbReference>
<dbReference type="PANTHER" id="PTHR35786">
    <property type="entry name" value="REDOX-SENSING TRANSCRIPTIONAL REPRESSOR REX"/>
    <property type="match status" value="1"/>
</dbReference>
<dbReference type="GO" id="GO:0003700">
    <property type="term" value="F:DNA-binding transcription factor activity"/>
    <property type="evidence" value="ECO:0007669"/>
    <property type="project" value="UniProtKB-UniRule"/>
</dbReference>
<keyword evidence="6 7" id="KW-0804">Transcription</keyword>
<dbReference type="PATRIC" id="fig|1423747.3.peg.1356"/>
<keyword evidence="2 7" id="KW-0678">Repressor</keyword>
<evidence type="ECO:0000256" key="6">
    <source>
        <dbReference type="ARBA" id="ARBA00023163"/>
    </source>
</evidence>
<dbReference type="InterPro" id="IPR036390">
    <property type="entry name" value="WH_DNA-bd_sf"/>
</dbReference>
<dbReference type="InterPro" id="IPR022876">
    <property type="entry name" value="Tscrpt_rep_Rex"/>
</dbReference>
<evidence type="ECO:0000256" key="4">
    <source>
        <dbReference type="ARBA" id="ARBA00023027"/>
    </source>
</evidence>
<dbReference type="Pfam" id="PF06971">
    <property type="entry name" value="Put_DNA-bind_N"/>
    <property type="match status" value="1"/>
</dbReference>
<dbReference type="SMART" id="SM00881">
    <property type="entry name" value="CoA_binding"/>
    <property type="match status" value="1"/>
</dbReference>
<dbReference type="Proteomes" id="UP000051264">
    <property type="component" value="Unassembled WGS sequence"/>
</dbReference>
<sequence>MKTPRLNLPEAVARRIPIYYRYFKLLDTDGIERIKSEQLAKLVSIPSATIRRDFSYLGDLGRSGYGYEVSYLIKIFSEVLKTDITTKIAVVGVGNLGRALIEHNFKRNPNLVISCAFDQQPALIGQTLNTVPVYASQELAMQVQTRQITTAILTVPSEVAQQVAETLVAAGVTSILNFAPARLQLPHHINVRYLDLTAELQTLLLFEE</sequence>
<dbReference type="GO" id="GO:0003677">
    <property type="term" value="F:DNA binding"/>
    <property type="evidence" value="ECO:0007669"/>
    <property type="project" value="UniProtKB-UniRule"/>
</dbReference>
<comment type="subunit">
    <text evidence="7">Homodimer.</text>
</comment>
<protein>
    <recommendedName>
        <fullName evidence="7">Redox-sensing transcriptional repressor Rex</fullName>
    </recommendedName>
</protein>
<dbReference type="NCBIfam" id="NF003991">
    <property type="entry name" value="PRK05472.1-5"/>
    <property type="match status" value="1"/>
</dbReference>
<keyword evidence="3 7" id="KW-0805">Transcription regulation</keyword>
<dbReference type="InterPro" id="IPR036291">
    <property type="entry name" value="NAD(P)-bd_dom_sf"/>
</dbReference>
<feature type="domain" description="CoA-binding" evidence="8">
    <location>
        <begin position="81"/>
        <end position="182"/>
    </location>
</feature>
<dbReference type="EMBL" id="AZEX01000003">
    <property type="protein sequence ID" value="KRL61864.1"/>
    <property type="molecule type" value="Genomic_DNA"/>
</dbReference>
<evidence type="ECO:0000256" key="3">
    <source>
        <dbReference type="ARBA" id="ARBA00023015"/>
    </source>
</evidence>
<evidence type="ECO:0000256" key="2">
    <source>
        <dbReference type="ARBA" id="ARBA00022491"/>
    </source>
</evidence>
<proteinExistence type="inferred from homology"/>
<dbReference type="HAMAP" id="MF_01131">
    <property type="entry name" value="Rex"/>
    <property type="match status" value="1"/>
</dbReference>
<dbReference type="OrthoDB" id="9784760at2"/>
<comment type="subcellular location">
    <subcellularLocation>
        <location evidence="7">Cytoplasm</location>
    </subcellularLocation>
</comment>
<dbReference type="SUPFAM" id="SSF46785">
    <property type="entry name" value="Winged helix' DNA-binding domain"/>
    <property type="match status" value="1"/>
</dbReference>
<dbReference type="RefSeq" id="WP_025083642.1">
    <property type="nucleotide sequence ID" value="NZ_AZEX01000003.1"/>
</dbReference>
<dbReference type="Gene3D" id="3.40.50.720">
    <property type="entry name" value="NAD(P)-binding Rossmann-like Domain"/>
    <property type="match status" value="1"/>
</dbReference>